<dbReference type="AlphaFoldDB" id="A0A0H1B8F9"/>
<sequence>MPGPTRAFVSSIPKTMRCPAAPLSRVAAVCTSSGRWRPFRWKVVFRSLLGVLGG</sequence>
<dbReference type="Proteomes" id="UP000053573">
    <property type="component" value="Unassembled WGS sequence"/>
</dbReference>
<dbReference type="EMBL" id="LDEV01002774">
    <property type="protein sequence ID" value="KLJ07690.1"/>
    <property type="molecule type" value="Genomic_DNA"/>
</dbReference>
<gene>
    <name evidence="1" type="ORF">EMPG_16838</name>
</gene>
<organism evidence="1 2">
    <name type="scientific">Blastomyces silverae</name>
    <dbReference type="NCBI Taxonomy" id="2060906"/>
    <lineage>
        <taxon>Eukaryota</taxon>
        <taxon>Fungi</taxon>
        <taxon>Dikarya</taxon>
        <taxon>Ascomycota</taxon>
        <taxon>Pezizomycotina</taxon>
        <taxon>Eurotiomycetes</taxon>
        <taxon>Eurotiomycetidae</taxon>
        <taxon>Onygenales</taxon>
        <taxon>Ajellomycetaceae</taxon>
        <taxon>Blastomyces</taxon>
    </lineage>
</organism>
<name>A0A0H1B8F9_9EURO</name>
<evidence type="ECO:0000313" key="2">
    <source>
        <dbReference type="Proteomes" id="UP000053573"/>
    </source>
</evidence>
<evidence type="ECO:0000313" key="1">
    <source>
        <dbReference type="EMBL" id="KLJ07690.1"/>
    </source>
</evidence>
<accession>A0A0H1B8F9</accession>
<keyword evidence="2" id="KW-1185">Reference proteome</keyword>
<proteinExistence type="predicted"/>
<comment type="caution">
    <text evidence="1">The sequence shown here is derived from an EMBL/GenBank/DDBJ whole genome shotgun (WGS) entry which is preliminary data.</text>
</comment>
<reference evidence="2" key="1">
    <citation type="journal article" date="2015" name="PLoS Genet.">
        <title>The dynamic genome and transcriptome of the human fungal pathogen Blastomyces and close relative Emmonsia.</title>
        <authorList>
            <person name="Munoz J.F."/>
            <person name="Gauthier G.M."/>
            <person name="Desjardins C.A."/>
            <person name="Gallo J.E."/>
            <person name="Holder J."/>
            <person name="Sullivan T.D."/>
            <person name="Marty A.J."/>
            <person name="Carmen J.C."/>
            <person name="Chen Z."/>
            <person name="Ding L."/>
            <person name="Gujja S."/>
            <person name="Magrini V."/>
            <person name="Misas E."/>
            <person name="Mitreva M."/>
            <person name="Priest M."/>
            <person name="Saif S."/>
            <person name="Whiston E.A."/>
            <person name="Young S."/>
            <person name="Zeng Q."/>
            <person name="Goldman W.E."/>
            <person name="Mardis E.R."/>
            <person name="Taylor J.W."/>
            <person name="McEwen J.G."/>
            <person name="Clay O.K."/>
            <person name="Klein B.S."/>
            <person name="Cuomo C.A."/>
        </authorList>
    </citation>
    <scope>NUCLEOTIDE SEQUENCE [LARGE SCALE GENOMIC DNA]</scope>
    <source>
        <strain evidence="2">UAMH 139</strain>
    </source>
</reference>
<protein>
    <submittedName>
        <fullName evidence="1">Uncharacterized protein</fullName>
    </submittedName>
</protein>